<keyword evidence="2" id="KW-1133">Transmembrane helix</keyword>
<feature type="transmembrane region" description="Helical" evidence="2">
    <location>
        <begin position="168"/>
        <end position="190"/>
    </location>
</feature>
<proteinExistence type="predicted"/>
<dbReference type="EMBL" id="CACTIH010009101">
    <property type="protein sequence ID" value="CAA3024080.1"/>
    <property type="molecule type" value="Genomic_DNA"/>
</dbReference>
<sequence>MALYISAEDKKFREIGKEDFHVTSTGSELYQINSAEQLQSGVNALNKKAAKRSELEMILNSKSLDEAKEKRDIEVAIEDLFKQKIEAGIGYFITSRMIQKLKIVVDGQSLLEHQKTLASEQAQMLNRLEDAENKAATLNKEAENLENDCEDIVSANENTTLQKRVWKYIAFFFLQSVILIIIMGLFVLQISPKYTRSVPT</sequence>
<gene>
    <name evidence="3" type="ORF">OLEA9_A029728</name>
</gene>
<dbReference type="PANTHER" id="PTHR34562">
    <property type="entry name" value="WPP DOMAIN-INTERACTING PROTEIN 2"/>
    <property type="match status" value="1"/>
</dbReference>
<dbReference type="Gramene" id="OE9A029728T1">
    <property type="protein sequence ID" value="OE9A029728C1"/>
    <property type="gene ID" value="OE9A029728"/>
</dbReference>
<comment type="caution">
    <text evidence="3">The sequence shown here is derived from an EMBL/GenBank/DDBJ whole genome shotgun (WGS) entry which is preliminary data.</text>
</comment>
<keyword evidence="1" id="KW-0175">Coiled coil</keyword>
<organism evidence="3 4">
    <name type="scientific">Olea europaea subsp. europaea</name>
    <dbReference type="NCBI Taxonomy" id="158383"/>
    <lineage>
        <taxon>Eukaryota</taxon>
        <taxon>Viridiplantae</taxon>
        <taxon>Streptophyta</taxon>
        <taxon>Embryophyta</taxon>
        <taxon>Tracheophyta</taxon>
        <taxon>Spermatophyta</taxon>
        <taxon>Magnoliopsida</taxon>
        <taxon>eudicotyledons</taxon>
        <taxon>Gunneridae</taxon>
        <taxon>Pentapetalae</taxon>
        <taxon>asterids</taxon>
        <taxon>lamiids</taxon>
        <taxon>Lamiales</taxon>
        <taxon>Oleaceae</taxon>
        <taxon>Oleeae</taxon>
        <taxon>Olea</taxon>
    </lineage>
</organism>
<keyword evidence="2" id="KW-0472">Membrane</keyword>
<reference evidence="3 4" key="1">
    <citation type="submission" date="2019-12" db="EMBL/GenBank/DDBJ databases">
        <authorList>
            <person name="Alioto T."/>
            <person name="Alioto T."/>
            <person name="Gomez Garrido J."/>
        </authorList>
    </citation>
    <scope>NUCLEOTIDE SEQUENCE [LARGE SCALE GENOMIC DNA]</scope>
</reference>
<dbReference type="PANTHER" id="PTHR34562:SF8">
    <property type="entry name" value="WPP DOMAIN-INTERACTING PROTEIN 1"/>
    <property type="match status" value="1"/>
</dbReference>
<evidence type="ECO:0000256" key="1">
    <source>
        <dbReference type="SAM" id="Coils"/>
    </source>
</evidence>
<keyword evidence="2" id="KW-0812">Transmembrane</keyword>
<dbReference type="InterPro" id="IPR044696">
    <property type="entry name" value="WIP1/2/3"/>
</dbReference>
<evidence type="ECO:0000256" key="2">
    <source>
        <dbReference type="SAM" id="Phobius"/>
    </source>
</evidence>
<dbReference type="Proteomes" id="UP000594638">
    <property type="component" value="Unassembled WGS sequence"/>
</dbReference>
<evidence type="ECO:0000313" key="3">
    <source>
        <dbReference type="EMBL" id="CAA3024080.1"/>
    </source>
</evidence>
<name>A0A8S0V1A6_OLEEU</name>
<evidence type="ECO:0000313" key="4">
    <source>
        <dbReference type="Proteomes" id="UP000594638"/>
    </source>
</evidence>
<dbReference type="AlphaFoldDB" id="A0A8S0V1A6"/>
<protein>
    <submittedName>
        <fullName evidence="3">Uncharacterized protein</fullName>
    </submittedName>
</protein>
<feature type="coiled-coil region" evidence="1">
    <location>
        <begin position="114"/>
        <end position="162"/>
    </location>
</feature>
<dbReference type="OrthoDB" id="680851at2759"/>
<keyword evidence="4" id="KW-1185">Reference proteome</keyword>
<accession>A0A8S0V1A6</accession>